<comment type="caution">
    <text evidence="2">The sequence shown here is derived from an EMBL/GenBank/DDBJ whole genome shotgun (WGS) entry which is preliminary data.</text>
</comment>
<gene>
    <name evidence="2" type="ORF">HNP73_001673</name>
</gene>
<accession>A0A840SIN5</accession>
<dbReference type="Pfam" id="PF00174">
    <property type="entry name" value="Oxidored_molyb"/>
    <property type="match status" value="1"/>
</dbReference>
<evidence type="ECO:0000313" key="2">
    <source>
        <dbReference type="EMBL" id="MBB5221737.1"/>
    </source>
</evidence>
<dbReference type="AlphaFoldDB" id="A0A840SIN5"/>
<organism evidence="2 3">
    <name type="scientific">Amaricoccus macauensis</name>
    <dbReference type="NCBI Taxonomy" id="57001"/>
    <lineage>
        <taxon>Bacteria</taxon>
        <taxon>Pseudomonadati</taxon>
        <taxon>Pseudomonadota</taxon>
        <taxon>Alphaproteobacteria</taxon>
        <taxon>Rhodobacterales</taxon>
        <taxon>Paracoccaceae</taxon>
        <taxon>Amaricoccus</taxon>
    </lineage>
</organism>
<name>A0A840SIN5_9RHOB</name>
<dbReference type="InterPro" id="IPR000572">
    <property type="entry name" value="OxRdtase_Mopterin-bd_dom"/>
</dbReference>
<dbReference type="InterPro" id="IPR036374">
    <property type="entry name" value="OxRdtase_Mopterin-bd_sf"/>
</dbReference>
<dbReference type="Gene3D" id="3.90.420.10">
    <property type="entry name" value="Oxidoreductase, molybdopterin-binding domain"/>
    <property type="match status" value="1"/>
</dbReference>
<dbReference type="EMBL" id="JACHFM010000002">
    <property type="protein sequence ID" value="MBB5221737.1"/>
    <property type="molecule type" value="Genomic_DNA"/>
</dbReference>
<proteinExistence type="predicted"/>
<evidence type="ECO:0000259" key="1">
    <source>
        <dbReference type="Pfam" id="PF00174"/>
    </source>
</evidence>
<dbReference type="RefSeq" id="WP_184148204.1">
    <property type="nucleotide sequence ID" value="NZ_JACHFM010000002.1"/>
</dbReference>
<evidence type="ECO:0000313" key="3">
    <source>
        <dbReference type="Proteomes" id="UP000549457"/>
    </source>
</evidence>
<reference evidence="2 3" key="1">
    <citation type="submission" date="2020-08" db="EMBL/GenBank/DDBJ databases">
        <title>Genomic Encyclopedia of Type Strains, Phase IV (KMG-IV): sequencing the most valuable type-strain genomes for metagenomic binning, comparative biology and taxonomic classification.</title>
        <authorList>
            <person name="Goeker M."/>
        </authorList>
    </citation>
    <scope>NUCLEOTIDE SEQUENCE [LARGE SCALE GENOMIC DNA]</scope>
    <source>
        <strain evidence="2 3">DSM 101730</strain>
    </source>
</reference>
<sequence>MAAAALTLVNGSRQLELSIDDLLSMEQTTFATENEFVDGKVTYRGPLVRDVLARVGLDQTDNVRFVAANDYYVDIPTQNFRDYDAILAIEADGERLSRRDKGPIWLMYPISDFTELRDPIYSRRLIWQVVEITAE</sequence>
<dbReference type="Proteomes" id="UP000549457">
    <property type="component" value="Unassembled WGS sequence"/>
</dbReference>
<dbReference type="SUPFAM" id="SSF56524">
    <property type="entry name" value="Oxidoreductase molybdopterin-binding domain"/>
    <property type="match status" value="1"/>
</dbReference>
<protein>
    <recommendedName>
        <fullName evidence="1">Oxidoreductase molybdopterin-binding domain-containing protein</fullName>
    </recommendedName>
</protein>
<keyword evidence="3" id="KW-1185">Reference proteome</keyword>
<feature type="domain" description="Oxidoreductase molybdopterin-binding" evidence="1">
    <location>
        <begin position="15"/>
        <end position="109"/>
    </location>
</feature>